<dbReference type="GO" id="GO:0006013">
    <property type="term" value="P:mannose metabolic process"/>
    <property type="evidence" value="ECO:0007669"/>
    <property type="project" value="InterPro"/>
</dbReference>
<keyword evidence="2" id="KW-0479">Metal-binding</keyword>
<reference evidence="6 7" key="1">
    <citation type="submission" date="2020-08" db="EMBL/GenBank/DDBJ databases">
        <title>Genomic Encyclopedia of Type Strains, Phase IV (KMG-IV): sequencing the most valuable type-strain genomes for metagenomic binning, comparative biology and taxonomic classification.</title>
        <authorList>
            <person name="Goeker M."/>
        </authorList>
    </citation>
    <scope>NUCLEOTIDE SEQUENCE [LARGE SCALE GENOMIC DNA]</scope>
    <source>
        <strain evidence="6 7">DSM 27471</strain>
    </source>
</reference>
<dbReference type="SMART" id="SM00872">
    <property type="entry name" value="Alpha-mann_mid"/>
    <property type="match status" value="1"/>
</dbReference>
<dbReference type="Gene3D" id="3.20.110.10">
    <property type="entry name" value="Glycoside hydrolase 38, N terminal domain"/>
    <property type="match status" value="1"/>
</dbReference>
<dbReference type="GO" id="GO:0030246">
    <property type="term" value="F:carbohydrate binding"/>
    <property type="evidence" value="ECO:0007669"/>
    <property type="project" value="InterPro"/>
</dbReference>
<dbReference type="RefSeq" id="WP_183414382.1">
    <property type="nucleotide sequence ID" value="NZ_JACHYB010000002.1"/>
</dbReference>
<dbReference type="InterPro" id="IPR037094">
    <property type="entry name" value="Glyco_hydro_38_cen_sf"/>
</dbReference>
<dbReference type="InterPro" id="IPR028995">
    <property type="entry name" value="Glyco_hydro_57/38_cen_sf"/>
</dbReference>
<keyword evidence="7" id="KW-1185">Reference proteome</keyword>
<dbReference type="EC" id="3.2.1.24" evidence="6"/>
<dbReference type="AlphaFoldDB" id="A0A7W5H3J1"/>
<gene>
    <name evidence="6" type="ORF">FHX64_002842</name>
</gene>
<accession>A0A7W5H3J1</accession>
<dbReference type="EMBL" id="JACHYB010000002">
    <property type="protein sequence ID" value="MBB3188644.1"/>
    <property type="molecule type" value="Genomic_DNA"/>
</dbReference>
<organism evidence="6 7">
    <name type="scientific">Microbacter margulisiae</name>
    <dbReference type="NCBI Taxonomy" id="1350067"/>
    <lineage>
        <taxon>Bacteria</taxon>
        <taxon>Pseudomonadati</taxon>
        <taxon>Bacteroidota</taxon>
        <taxon>Bacteroidia</taxon>
        <taxon>Bacteroidales</taxon>
        <taxon>Porphyromonadaceae</taxon>
        <taxon>Microbacter</taxon>
    </lineage>
</organism>
<dbReference type="PANTHER" id="PTHR46017:SF1">
    <property type="entry name" value="ALPHA-MANNOSIDASE 2C1"/>
    <property type="match status" value="1"/>
</dbReference>
<dbReference type="InterPro" id="IPR000602">
    <property type="entry name" value="Glyco_hydro_38_N"/>
</dbReference>
<dbReference type="SUPFAM" id="SSF88713">
    <property type="entry name" value="Glycoside hydrolase/deacetylase"/>
    <property type="match status" value="1"/>
</dbReference>
<comment type="caution">
    <text evidence="6">The sequence shown here is derived from an EMBL/GenBank/DDBJ whole genome shotgun (WGS) entry which is preliminary data.</text>
</comment>
<dbReference type="GO" id="GO:0009313">
    <property type="term" value="P:oligosaccharide catabolic process"/>
    <property type="evidence" value="ECO:0007669"/>
    <property type="project" value="TreeGrafter"/>
</dbReference>
<keyword evidence="4 6" id="KW-0326">Glycosidase</keyword>
<dbReference type="InterPro" id="IPR011013">
    <property type="entry name" value="Gal_mutarotase_sf_dom"/>
</dbReference>
<evidence type="ECO:0000313" key="6">
    <source>
        <dbReference type="EMBL" id="MBB3188644.1"/>
    </source>
</evidence>
<dbReference type="InterPro" id="IPR011330">
    <property type="entry name" value="Glyco_hydro/deAcase_b/a-brl"/>
</dbReference>
<evidence type="ECO:0000256" key="2">
    <source>
        <dbReference type="ARBA" id="ARBA00022723"/>
    </source>
</evidence>
<protein>
    <submittedName>
        <fullName evidence="6">Alpha-mannosidase</fullName>
        <ecNumber evidence="6">3.2.1.24</ecNumber>
    </submittedName>
</protein>
<evidence type="ECO:0000313" key="7">
    <source>
        <dbReference type="Proteomes" id="UP000544222"/>
    </source>
</evidence>
<evidence type="ECO:0000256" key="1">
    <source>
        <dbReference type="ARBA" id="ARBA00009792"/>
    </source>
</evidence>
<evidence type="ECO:0000256" key="3">
    <source>
        <dbReference type="ARBA" id="ARBA00022801"/>
    </source>
</evidence>
<dbReference type="SUPFAM" id="SSF74650">
    <property type="entry name" value="Galactose mutarotase-like"/>
    <property type="match status" value="1"/>
</dbReference>
<name>A0A7W5H3J1_9PORP</name>
<dbReference type="Proteomes" id="UP000544222">
    <property type="component" value="Unassembled WGS sequence"/>
</dbReference>
<dbReference type="Gene3D" id="2.60.40.1180">
    <property type="entry name" value="Golgi alpha-mannosidase II"/>
    <property type="match status" value="1"/>
</dbReference>
<comment type="similarity">
    <text evidence="1">Belongs to the glycosyl hydrolase 38 family.</text>
</comment>
<dbReference type="GO" id="GO:0004559">
    <property type="term" value="F:alpha-mannosidase activity"/>
    <property type="evidence" value="ECO:0007669"/>
    <property type="project" value="UniProtKB-EC"/>
</dbReference>
<proteinExistence type="inferred from homology"/>
<dbReference type="Gene3D" id="1.20.1270.50">
    <property type="entry name" value="Glycoside hydrolase family 38, central domain"/>
    <property type="match status" value="1"/>
</dbReference>
<sequence>MKRRLLILLLGGICPLLLFSQIDRRERYDLNHDKVLYTIGYSHLDSEWNWTYPTSIDEYIKNIMTENFHLFKKYPDYVFNFTGSRRYEMMKEYYPDLFKKVVYYIKQGRWYVSGSSVDEGEVNISSSESLIRQVLYGNNYFRKEFGVASEDYMLPDCFGFLANMPTIWHYCGLLGFSTQKLTWHSAAGIPFNVGVWNGPDGKGVIAALNATSYSGGVVPRLDLDPSWVARLNEDQKKYGISFDYRYYGVGDQGGAPRERDVKNVIGSLQNPDSKFKVVLTSSDQMYKDITPGIRKKLPRYTGDLLLTEHSAGSLTSEAYMKRLDRKNELLAKAAEQLASIADWEGNIPYPFATLNPAWELVLGSQFHDILPGTAIPAAYTYAWNDEFIAANGFAGVIKNSMQDLSRMLNTQGKGKSIVVYNPVAQPRQDVVNATLHYATLPENVQVYNDKGEAVPTQIIKREGQTMQILFLANVPSVGLTVYDVRPVTTPANMHTDLSVTDRTIENRYYKVTLGDNGDITSIYDKQAKKEILSAPSRLAFLHEEPTEWPSWNMDWRDRKNPPIGYMDQGATLKVIEQGPVQVGIEVKRHGMNSSITQIVSLSAGEAGKHVAISNVVDWRSQGVSLKATFPLTVSNPEATYNLGVGTIERSDNDSLKFEVPSKKWFDLTDQSGKYGVTILENCKYGSDKPNDNTLRLTLLYTPAVNPGWDWCRYQDTQDWGEHRFSYGIYGHQESWQQGLSSWEGKKFNQPLLAFEVPQHPGKLGKAISFVSANTPEVGIMAFKKMEQGDYYLIRVNELLGKDLDKAVLTLPGKIIDAYEVNGQEQRIGDATFKGDQISFPLTHYTIRSFAVKLESPTSKKPDNLEQASISLPYNQDVMSFDDNRNDGDFANGTSIPAELVPDTITYEGIHFKMGSRKDEHDNAVSCKGQSLSLPVGDYTTLYMLAAASEDTEGDFTLNQQEYPVKVQGWTGFVGQWYNREFAQNGYTVKRIDAPYSKQDEIAWFASHTHRAYPSANLAYQYCYLYAYKIRLPKGVTTIKLPDNPKIKILAITVAKGTGENITPLQPLYDDFSNSKAISIPEKVSD</sequence>
<dbReference type="InterPro" id="IPR015341">
    <property type="entry name" value="Glyco_hydro_38_cen"/>
</dbReference>
<dbReference type="PANTHER" id="PTHR46017">
    <property type="entry name" value="ALPHA-MANNOSIDASE 2C1"/>
    <property type="match status" value="1"/>
</dbReference>
<dbReference type="InterPro" id="IPR027291">
    <property type="entry name" value="Glyco_hydro_38_N_sf"/>
</dbReference>
<dbReference type="Pfam" id="PF17677">
    <property type="entry name" value="Glyco_hydro38C2"/>
    <property type="match status" value="1"/>
</dbReference>
<evidence type="ECO:0000259" key="5">
    <source>
        <dbReference type="SMART" id="SM00872"/>
    </source>
</evidence>
<evidence type="ECO:0000256" key="4">
    <source>
        <dbReference type="ARBA" id="ARBA00023295"/>
    </source>
</evidence>
<dbReference type="GO" id="GO:0046872">
    <property type="term" value="F:metal ion binding"/>
    <property type="evidence" value="ECO:0007669"/>
    <property type="project" value="UniProtKB-KW"/>
</dbReference>
<dbReference type="Gene3D" id="2.70.98.30">
    <property type="entry name" value="Golgi alpha-mannosidase II, domain 4"/>
    <property type="match status" value="1"/>
</dbReference>
<dbReference type="InterPro" id="IPR011682">
    <property type="entry name" value="Glyco_hydro_38_C"/>
</dbReference>
<dbReference type="Pfam" id="PF09261">
    <property type="entry name" value="Alpha-mann_mid"/>
    <property type="match status" value="1"/>
</dbReference>
<dbReference type="SUPFAM" id="SSF88688">
    <property type="entry name" value="Families 57/38 glycoside transferase middle domain"/>
    <property type="match status" value="1"/>
</dbReference>
<keyword evidence="3 6" id="KW-0378">Hydrolase</keyword>
<dbReference type="InterPro" id="IPR041147">
    <property type="entry name" value="GH38_C"/>
</dbReference>
<dbReference type="Pfam" id="PF01074">
    <property type="entry name" value="Glyco_hydro_38N"/>
    <property type="match status" value="1"/>
</dbReference>
<dbReference type="Pfam" id="PF07748">
    <property type="entry name" value="Glyco_hydro_38C"/>
    <property type="match status" value="1"/>
</dbReference>
<feature type="domain" description="Glycoside hydrolase family 38 central" evidence="5">
    <location>
        <begin position="308"/>
        <end position="386"/>
    </location>
</feature>
<dbReference type="InterPro" id="IPR013780">
    <property type="entry name" value="Glyco_hydro_b"/>
</dbReference>